<evidence type="ECO:0000313" key="2">
    <source>
        <dbReference type="Proteomes" id="UP000267250"/>
    </source>
</evidence>
<evidence type="ECO:0000313" key="1">
    <source>
        <dbReference type="EMBL" id="AZR72727.1"/>
    </source>
</evidence>
<dbReference type="Proteomes" id="UP000267250">
    <property type="component" value="Chromosome"/>
</dbReference>
<reference evidence="1 2" key="1">
    <citation type="submission" date="2016-07" db="EMBL/GenBank/DDBJ databases">
        <title>Genome and transcriptome analysis of iron-reducing fermentative bacteria Anoxybacter fermentans.</title>
        <authorList>
            <person name="Zeng X."/>
            <person name="Shao Z."/>
        </authorList>
    </citation>
    <scope>NUCLEOTIDE SEQUENCE [LARGE SCALE GENOMIC DNA]</scope>
    <source>
        <strain evidence="1 2">DY22613</strain>
    </source>
</reference>
<name>A0A3S9SWL4_9FIRM</name>
<proteinExistence type="predicted"/>
<organism evidence="1 2">
    <name type="scientific">Anoxybacter fermentans</name>
    <dbReference type="NCBI Taxonomy" id="1323375"/>
    <lineage>
        <taxon>Bacteria</taxon>
        <taxon>Bacillati</taxon>
        <taxon>Bacillota</taxon>
        <taxon>Clostridia</taxon>
        <taxon>Halanaerobiales</taxon>
        <taxon>Anoxybacter</taxon>
    </lineage>
</organism>
<protein>
    <submittedName>
        <fullName evidence="1">Uncharacterized protein</fullName>
    </submittedName>
</protein>
<keyword evidence="2" id="KW-1185">Reference proteome</keyword>
<accession>A0A3S9SWL4</accession>
<dbReference type="AlphaFoldDB" id="A0A3S9SWL4"/>
<dbReference type="KEGG" id="aft:BBF96_04570"/>
<sequence length="73" mass="8638">MNLKLKQQNLFEEKTEYVFILIVGKPSNMRRGSIKNLESDAEAFLTLFREDIWPDQNIIHNELNIYLKKPEGD</sequence>
<dbReference type="EMBL" id="CP016379">
    <property type="protein sequence ID" value="AZR72727.1"/>
    <property type="molecule type" value="Genomic_DNA"/>
</dbReference>
<gene>
    <name evidence="1" type="ORF">BBF96_04570</name>
</gene>